<evidence type="ECO:0000256" key="1">
    <source>
        <dbReference type="SAM" id="SignalP"/>
    </source>
</evidence>
<proteinExistence type="predicted"/>
<evidence type="ECO:0008006" key="4">
    <source>
        <dbReference type="Google" id="ProtNLM"/>
    </source>
</evidence>
<dbReference type="RefSeq" id="WP_097440122.1">
    <property type="nucleotide sequence ID" value="NZ_KZ300476.1"/>
</dbReference>
<name>A0A2A4G8S8_9FLAO</name>
<dbReference type="PROSITE" id="PS51257">
    <property type="entry name" value="PROKAR_LIPOPROTEIN"/>
    <property type="match status" value="1"/>
</dbReference>
<protein>
    <recommendedName>
        <fullName evidence="4">Lipoprotein</fullName>
    </recommendedName>
</protein>
<organism evidence="2 3">
    <name type="scientific">Sediminicola luteus</name>
    <dbReference type="NCBI Taxonomy" id="319238"/>
    <lineage>
        <taxon>Bacteria</taxon>
        <taxon>Pseudomonadati</taxon>
        <taxon>Bacteroidota</taxon>
        <taxon>Flavobacteriia</taxon>
        <taxon>Flavobacteriales</taxon>
        <taxon>Flavobacteriaceae</taxon>
        <taxon>Sediminicola</taxon>
    </lineage>
</organism>
<dbReference type="Proteomes" id="UP000219559">
    <property type="component" value="Unassembled WGS sequence"/>
</dbReference>
<dbReference type="EMBL" id="NBWU01000002">
    <property type="protein sequence ID" value="PCE64843.1"/>
    <property type="molecule type" value="Genomic_DNA"/>
</dbReference>
<reference evidence="2 3" key="1">
    <citation type="submission" date="2017-04" db="EMBL/GenBank/DDBJ databases">
        <title>A new member of the family Flavobacteriaceae isolated from ascidians.</title>
        <authorList>
            <person name="Chen L."/>
        </authorList>
    </citation>
    <scope>NUCLEOTIDE SEQUENCE [LARGE SCALE GENOMIC DNA]</scope>
    <source>
        <strain evidence="2 3">HQA918</strain>
    </source>
</reference>
<evidence type="ECO:0000313" key="2">
    <source>
        <dbReference type="EMBL" id="PCE64843.1"/>
    </source>
</evidence>
<gene>
    <name evidence="2" type="ORF">B7P33_06655</name>
</gene>
<feature type="chain" id="PRO_5013172830" description="Lipoprotein" evidence="1">
    <location>
        <begin position="21"/>
        <end position="119"/>
    </location>
</feature>
<evidence type="ECO:0000313" key="3">
    <source>
        <dbReference type="Proteomes" id="UP000219559"/>
    </source>
</evidence>
<dbReference type="OrthoDB" id="880459at2"/>
<sequence length="119" mass="13068">MKTNTLLFLFLLCLFASCSGDVSDEICGGNDPINQLTWLAEIVKENADFGTDYTNIATATLNDKQVFIIDSCCPHCNTLPAKIFECDGTLLGMGNEIDWETVTNRKTIYKGKDNVCTGT</sequence>
<feature type="signal peptide" evidence="1">
    <location>
        <begin position="1"/>
        <end position="20"/>
    </location>
</feature>
<accession>A0A2A4G8S8</accession>
<keyword evidence="1" id="KW-0732">Signal</keyword>
<dbReference type="AlphaFoldDB" id="A0A2A4G8S8"/>
<comment type="caution">
    <text evidence="2">The sequence shown here is derived from an EMBL/GenBank/DDBJ whole genome shotgun (WGS) entry which is preliminary data.</text>
</comment>
<keyword evidence="3" id="KW-1185">Reference proteome</keyword>